<protein>
    <submittedName>
        <fullName evidence="10">Vesicular glutamate transporter 1</fullName>
    </submittedName>
</protein>
<dbReference type="OrthoDB" id="2985014at2759"/>
<dbReference type="PANTHER" id="PTHR11662:SF455">
    <property type="entry name" value="GH23975P"/>
    <property type="match status" value="1"/>
</dbReference>
<dbReference type="InterPro" id="IPR036259">
    <property type="entry name" value="MFS_trans_sf"/>
</dbReference>
<feature type="transmembrane region" description="Helical" evidence="8">
    <location>
        <begin position="135"/>
        <end position="157"/>
    </location>
</feature>
<evidence type="ECO:0000313" key="11">
    <source>
        <dbReference type="Proteomes" id="UP000299102"/>
    </source>
</evidence>
<dbReference type="Pfam" id="PF07690">
    <property type="entry name" value="MFS_1"/>
    <property type="match status" value="1"/>
</dbReference>
<dbReference type="FunFam" id="1.20.1250.20:FF:000003">
    <property type="entry name" value="Solute carrier family 17 member 3"/>
    <property type="match status" value="1"/>
</dbReference>
<dbReference type="GO" id="GO:0006820">
    <property type="term" value="P:monoatomic anion transport"/>
    <property type="evidence" value="ECO:0007669"/>
    <property type="project" value="TreeGrafter"/>
</dbReference>
<keyword evidence="4" id="KW-0769">Symport</keyword>
<dbReference type="STRING" id="151549.A0A4C1T5J8"/>
<organism evidence="10 11">
    <name type="scientific">Eumeta variegata</name>
    <name type="common">Bagworm moth</name>
    <name type="synonym">Eumeta japonica</name>
    <dbReference type="NCBI Taxonomy" id="151549"/>
    <lineage>
        <taxon>Eukaryota</taxon>
        <taxon>Metazoa</taxon>
        <taxon>Ecdysozoa</taxon>
        <taxon>Arthropoda</taxon>
        <taxon>Hexapoda</taxon>
        <taxon>Insecta</taxon>
        <taxon>Pterygota</taxon>
        <taxon>Neoptera</taxon>
        <taxon>Endopterygota</taxon>
        <taxon>Lepidoptera</taxon>
        <taxon>Glossata</taxon>
        <taxon>Ditrysia</taxon>
        <taxon>Tineoidea</taxon>
        <taxon>Psychidae</taxon>
        <taxon>Oiketicinae</taxon>
        <taxon>Eumeta</taxon>
    </lineage>
</organism>
<evidence type="ECO:0000259" key="9">
    <source>
        <dbReference type="PROSITE" id="PS50850"/>
    </source>
</evidence>
<evidence type="ECO:0000256" key="2">
    <source>
        <dbReference type="ARBA" id="ARBA00022448"/>
    </source>
</evidence>
<comment type="caution">
    <text evidence="10">The sequence shown here is derived from an EMBL/GenBank/DDBJ whole genome shotgun (WGS) entry which is preliminary data.</text>
</comment>
<evidence type="ECO:0000256" key="7">
    <source>
        <dbReference type="SAM" id="MobiDB-lite"/>
    </source>
</evidence>
<dbReference type="Gene3D" id="1.20.1250.20">
    <property type="entry name" value="MFS general substrate transporter like domains"/>
    <property type="match status" value="1"/>
</dbReference>
<feature type="transmembrane region" description="Helical" evidence="8">
    <location>
        <begin position="46"/>
        <end position="67"/>
    </location>
</feature>
<keyword evidence="6 8" id="KW-0472">Membrane</keyword>
<evidence type="ECO:0000256" key="1">
    <source>
        <dbReference type="ARBA" id="ARBA00004141"/>
    </source>
</evidence>
<evidence type="ECO:0000256" key="3">
    <source>
        <dbReference type="ARBA" id="ARBA00022692"/>
    </source>
</evidence>
<gene>
    <name evidence="10" type="primary">slc17a7</name>
    <name evidence="10" type="ORF">EVAR_5825_1</name>
</gene>
<feature type="domain" description="Major facilitator superfamily (MFS) profile" evidence="9">
    <location>
        <begin position="1"/>
        <end position="235"/>
    </location>
</feature>
<dbReference type="Proteomes" id="UP000299102">
    <property type="component" value="Unassembled WGS sequence"/>
</dbReference>
<sequence>MSPELGSNREHFASEVLNHNRSGSSVSYVRLNVFKFETSQTGWLSALPYLAMAAVLQIAGHLADWILRQGWMSRTNVRKLFNCSAFLAQTIFMVLAAYSTTVVWCVIFLTIAVGLGGFAWSGFSVNHLDIAPPHASVLMGISNTVATLPGIVSPPLAGAIVTDKSAEQWRIVFFISSAIYLVGAIIYGLFCSAEKQPWVIENNTEPSFDTDATSVSTPRESYGQINKAMDNSSEM</sequence>
<comment type="subcellular location">
    <subcellularLocation>
        <location evidence="1">Membrane</location>
        <topology evidence="1">Multi-pass membrane protein</topology>
    </subcellularLocation>
</comment>
<dbReference type="PROSITE" id="PS50850">
    <property type="entry name" value="MFS"/>
    <property type="match status" value="1"/>
</dbReference>
<feature type="transmembrane region" description="Helical" evidence="8">
    <location>
        <begin position="101"/>
        <end position="123"/>
    </location>
</feature>
<dbReference type="GO" id="GO:0016020">
    <property type="term" value="C:membrane"/>
    <property type="evidence" value="ECO:0007669"/>
    <property type="project" value="UniProtKB-SubCell"/>
</dbReference>
<feature type="compositionally biased region" description="Polar residues" evidence="7">
    <location>
        <begin position="208"/>
        <end position="219"/>
    </location>
</feature>
<evidence type="ECO:0000256" key="6">
    <source>
        <dbReference type="ARBA" id="ARBA00023136"/>
    </source>
</evidence>
<dbReference type="PANTHER" id="PTHR11662">
    <property type="entry name" value="SOLUTE CARRIER FAMILY 17"/>
    <property type="match status" value="1"/>
</dbReference>
<proteinExistence type="predicted"/>
<feature type="transmembrane region" description="Helical" evidence="8">
    <location>
        <begin position="79"/>
        <end position="95"/>
    </location>
</feature>
<dbReference type="GO" id="GO:0015293">
    <property type="term" value="F:symporter activity"/>
    <property type="evidence" value="ECO:0007669"/>
    <property type="project" value="UniProtKB-KW"/>
</dbReference>
<dbReference type="AlphaFoldDB" id="A0A4C1T5J8"/>
<feature type="region of interest" description="Disordered" evidence="7">
    <location>
        <begin position="208"/>
        <end position="235"/>
    </location>
</feature>
<evidence type="ECO:0000313" key="10">
    <source>
        <dbReference type="EMBL" id="GBP09404.1"/>
    </source>
</evidence>
<dbReference type="InterPro" id="IPR050382">
    <property type="entry name" value="MFS_Na/Anion_cotransporter"/>
</dbReference>
<dbReference type="InterPro" id="IPR011701">
    <property type="entry name" value="MFS"/>
</dbReference>
<name>A0A4C1T5J8_EUMVA</name>
<keyword evidence="11" id="KW-1185">Reference proteome</keyword>
<reference evidence="10 11" key="1">
    <citation type="journal article" date="2019" name="Commun. Biol.">
        <title>The bagworm genome reveals a unique fibroin gene that provides high tensile strength.</title>
        <authorList>
            <person name="Kono N."/>
            <person name="Nakamura H."/>
            <person name="Ohtoshi R."/>
            <person name="Tomita M."/>
            <person name="Numata K."/>
            <person name="Arakawa K."/>
        </authorList>
    </citation>
    <scope>NUCLEOTIDE SEQUENCE [LARGE SCALE GENOMIC DNA]</scope>
</reference>
<evidence type="ECO:0000256" key="4">
    <source>
        <dbReference type="ARBA" id="ARBA00022847"/>
    </source>
</evidence>
<accession>A0A4C1T5J8</accession>
<keyword evidence="5 8" id="KW-1133">Transmembrane helix</keyword>
<evidence type="ECO:0000256" key="5">
    <source>
        <dbReference type="ARBA" id="ARBA00022989"/>
    </source>
</evidence>
<keyword evidence="3 8" id="KW-0812">Transmembrane</keyword>
<dbReference type="EMBL" id="BGZK01000035">
    <property type="protein sequence ID" value="GBP09404.1"/>
    <property type="molecule type" value="Genomic_DNA"/>
</dbReference>
<evidence type="ECO:0000256" key="8">
    <source>
        <dbReference type="SAM" id="Phobius"/>
    </source>
</evidence>
<dbReference type="InterPro" id="IPR020846">
    <property type="entry name" value="MFS_dom"/>
</dbReference>
<feature type="transmembrane region" description="Helical" evidence="8">
    <location>
        <begin position="169"/>
        <end position="190"/>
    </location>
</feature>
<dbReference type="SUPFAM" id="SSF103473">
    <property type="entry name" value="MFS general substrate transporter"/>
    <property type="match status" value="1"/>
</dbReference>
<keyword evidence="2" id="KW-0813">Transport</keyword>